<organism evidence="6 7">
    <name type="scientific">Novosphingobium album</name>
    <name type="common">ex Liu et al. 2023</name>
    <dbReference type="NCBI Taxonomy" id="3031130"/>
    <lineage>
        <taxon>Bacteria</taxon>
        <taxon>Pseudomonadati</taxon>
        <taxon>Pseudomonadota</taxon>
        <taxon>Alphaproteobacteria</taxon>
        <taxon>Sphingomonadales</taxon>
        <taxon>Sphingomonadaceae</taxon>
        <taxon>Novosphingobium</taxon>
    </lineage>
</organism>
<dbReference type="SUPFAM" id="SSF46689">
    <property type="entry name" value="Homeodomain-like"/>
    <property type="match status" value="1"/>
</dbReference>
<keyword evidence="1" id="KW-0805">Transcription regulation</keyword>
<keyword evidence="3" id="KW-0804">Transcription</keyword>
<dbReference type="RefSeq" id="WP_275227740.1">
    <property type="nucleotide sequence ID" value="NZ_JARESE010000020.1"/>
</dbReference>
<dbReference type="InterPro" id="IPR009057">
    <property type="entry name" value="Homeodomain-like_sf"/>
</dbReference>
<evidence type="ECO:0000256" key="3">
    <source>
        <dbReference type="ARBA" id="ARBA00023163"/>
    </source>
</evidence>
<dbReference type="PROSITE" id="PS50977">
    <property type="entry name" value="HTH_TETR_2"/>
    <property type="match status" value="1"/>
</dbReference>
<dbReference type="Proteomes" id="UP001216253">
    <property type="component" value="Unassembled WGS sequence"/>
</dbReference>
<evidence type="ECO:0000256" key="4">
    <source>
        <dbReference type="PROSITE-ProRule" id="PRU00335"/>
    </source>
</evidence>
<accession>A0ABT5WNK9</accession>
<dbReference type="Pfam" id="PF00440">
    <property type="entry name" value="TetR_N"/>
    <property type="match status" value="1"/>
</dbReference>
<feature type="domain" description="HTH tetR-type" evidence="5">
    <location>
        <begin position="6"/>
        <end position="66"/>
    </location>
</feature>
<gene>
    <name evidence="6" type="ORF">PYV00_07870</name>
</gene>
<comment type="caution">
    <text evidence="6">The sequence shown here is derived from an EMBL/GenBank/DDBJ whole genome shotgun (WGS) entry which is preliminary data.</text>
</comment>
<evidence type="ECO:0000256" key="2">
    <source>
        <dbReference type="ARBA" id="ARBA00023125"/>
    </source>
</evidence>
<dbReference type="InterPro" id="IPR050109">
    <property type="entry name" value="HTH-type_TetR-like_transc_reg"/>
</dbReference>
<dbReference type="Gene3D" id="1.10.357.10">
    <property type="entry name" value="Tetracycline Repressor, domain 2"/>
    <property type="match status" value="1"/>
</dbReference>
<dbReference type="EMBL" id="JARESE010000020">
    <property type="protein sequence ID" value="MDE8651636.1"/>
    <property type="molecule type" value="Genomic_DNA"/>
</dbReference>
<proteinExistence type="predicted"/>
<evidence type="ECO:0000259" key="5">
    <source>
        <dbReference type="PROSITE" id="PS50977"/>
    </source>
</evidence>
<sequence>MGRPDSATFNALLDATETVMRNEGYAAATSRRIALEAGVKQQLVYYYFRTMDELLLATFKRRTERALAAMEENAGSAHPIQSIWANLRNRVDARLVFEFVALANHHAGIRAEVARYVTQSRRIEAAAIARQFARDGIDNGPIGPGAAAFVMYAVSLLLERETSTGITEGHDEVRALIDWMLGRLG</sequence>
<dbReference type="PRINTS" id="PR00455">
    <property type="entry name" value="HTHTETR"/>
</dbReference>
<keyword evidence="2 4" id="KW-0238">DNA-binding</keyword>
<evidence type="ECO:0000313" key="6">
    <source>
        <dbReference type="EMBL" id="MDE8651636.1"/>
    </source>
</evidence>
<dbReference type="InterPro" id="IPR001647">
    <property type="entry name" value="HTH_TetR"/>
</dbReference>
<keyword evidence="7" id="KW-1185">Reference proteome</keyword>
<protein>
    <submittedName>
        <fullName evidence="6">Helix-turn-helix domain containing protein</fullName>
    </submittedName>
</protein>
<evidence type="ECO:0000313" key="7">
    <source>
        <dbReference type="Proteomes" id="UP001216253"/>
    </source>
</evidence>
<evidence type="ECO:0000256" key="1">
    <source>
        <dbReference type="ARBA" id="ARBA00023015"/>
    </source>
</evidence>
<dbReference type="PANTHER" id="PTHR30055:SF234">
    <property type="entry name" value="HTH-TYPE TRANSCRIPTIONAL REGULATOR BETI"/>
    <property type="match status" value="1"/>
</dbReference>
<feature type="DNA-binding region" description="H-T-H motif" evidence="4">
    <location>
        <begin position="29"/>
        <end position="48"/>
    </location>
</feature>
<reference evidence="6 7" key="1">
    <citation type="submission" date="2023-03" db="EMBL/GenBank/DDBJ databases">
        <title>NovoSphingobium album sp. nov. isolated from polycyclic aromatic hydrocarbons- and heavy-metal polluted soil.</title>
        <authorList>
            <person name="Liu Z."/>
            <person name="Wang K."/>
        </authorList>
    </citation>
    <scope>NUCLEOTIDE SEQUENCE [LARGE SCALE GENOMIC DNA]</scope>
    <source>
        <strain evidence="6 7">H3SJ31-1</strain>
    </source>
</reference>
<dbReference type="PANTHER" id="PTHR30055">
    <property type="entry name" value="HTH-TYPE TRANSCRIPTIONAL REGULATOR RUTR"/>
    <property type="match status" value="1"/>
</dbReference>
<name>A0ABT5WNK9_9SPHN</name>